<evidence type="ECO:0000313" key="4">
    <source>
        <dbReference type="Proteomes" id="UP001501116"/>
    </source>
</evidence>
<dbReference type="InterPro" id="IPR016039">
    <property type="entry name" value="Thiolase-like"/>
</dbReference>
<dbReference type="Proteomes" id="UP001501116">
    <property type="component" value="Unassembled WGS sequence"/>
</dbReference>
<evidence type="ECO:0000256" key="1">
    <source>
        <dbReference type="ARBA" id="ARBA00022679"/>
    </source>
</evidence>
<dbReference type="EMBL" id="BAAANN010000008">
    <property type="protein sequence ID" value="GAA1954445.1"/>
    <property type="molecule type" value="Genomic_DNA"/>
</dbReference>
<feature type="domain" description="Beta-ketoacyl synthase-like N-terminal" evidence="2">
    <location>
        <begin position="57"/>
        <end position="194"/>
    </location>
</feature>
<reference evidence="4" key="1">
    <citation type="journal article" date="2019" name="Int. J. Syst. Evol. Microbiol.">
        <title>The Global Catalogue of Microorganisms (GCM) 10K type strain sequencing project: providing services to taxonomists for standard genome sequencing and annotation.</title>
        <authorList>
            <consortium name="The Broad Institute Genomics Platform"/>
            <consortium name="The Broad Institute Genome Sequencing Center for Infectious Disease"/>
            <person name="Wu L."/>
            <person name="Ma J."/>
        </authorList>
    </citation>
    <scope>NUCLEOTIDE SEQUENCE [LARGE SCALE GENOMIC DNA]</scope>
    <source>
        <strain evidence="4">JCM 14545</strain>
    </source>
</reference>
<proteinExistence type="predicted"/>
<evidence type="ECO:0000313" key="3">
    <source>
        <dbReference type="EMBL" id="GAA1954445.1"/>
    </source>
</evidence>
<organism evidence="3 4">
    <name type="scientific">Amycolatopsis minnesotensis</name>
    <dbReference type="NCBI Taxonomy" id="337894"/>
    <lineage>
        <taxon>Bacteria</taxon>
        <taxon>Bacillati</taxon>
        <taxon>Actinomycetota</taxon>
        <taxon>Actinomycetes</taxon>
        <taxon>Pseudonocardiales</taxon>
        <taxon>Pseudonocardiaceae</taxon>
        <taxon>Amycolatopsis</taxon>
    </lineage>
</organism>
<dbReference type="Pfam" id="PF00109">
    <property type="entry name" value="ketoacyl-synt"/>
    <property type="match status" value="1"/>
</dbReference>
<keyword evidence="4" id="KW-1185">Reference proteome</keyword>
<protein>
    <submittedName>
        <fullName evidence="3">Beta-ketoacyl synthase N-terminal-like domain-containing protein</fullName>
    </submittedName>
</protein>
<dbReference type="PANTHER" id="PTHR11712:SF336">
    <property type="entry name" value="3-OXOACYL-[ACYL-CARRIER-PROTEIN] SYNTHASE, MITOCHONDRIAL"/>
    <property type="match status" value="1"/>
</dbReference>
<dbReference type="SUPFAM" id="SSF53901">
    <property type="entry name" value="Thiolase-like"/>
    <property type="match status" value="2"/>
</dbReference>
<comment type="caution">
    <text evidence="3">The sequence shown here is derived from an EMBL/GenBank/DDBJ whole genome shotgun (WGS) entry which is preliminary data.</text>
</comment>
<dbReference type="InterPro" id="IPR014030">
    <property type="entry name" value="Ketoacyl_synth_N"/>
</dbReference>
<name>A0ABP5BY13_9PSEU</name>
<accession>A0ABP5BY13</accession>
<keyword evidence="1" id="KW-0808">Transferase</keyword>
<dbReference type="Gene3D" id="3.40.47.10">
    <property type="match status" value="1"/>
</dbReference>
<dbReference type="PANTHER" id="PTHR11712">
    <property type="entry name" value="POLYKETIDE SYNTHASE-RELATED"/>
    <property type="match status" value="1"/>
</dbReference>
<dbReference type="RefSeq" id="WP_344416985.1">
    <property type="nucleotide sequence ID" value="NZ_BAAANN010000008.1"/>
</dbReference>
<sequence length="353" mass="35868">MSATITGWSRGSVVAGPGRATLASWTPGPVTALSERPLPAPDAHAVVDFDVRAELGRRGTSFLDRATSLAVVACRDALADAGLEPDDTNRDRIGVALGTTVGSFKSTSEFSLDSKVSEKPYLVNPVLFPNTVMNCAAGQAAIRFGLRGVNATVAGGPIGFLAALRYATNALERGYAGVMLVGAAEEFSEHRAWAHALSTGDPKAASVGEAAVVFVVEASPTGRAPQADVLAVCTGYGPAAAGGRDRALRSCTRRALRTAGVGHDEIVAVVTGEADEADLSEYRPVTGVLGKEVPRLLPKVYFGDCGAATGGLGVGLLLAGHRGIGPSPAGAALVTGCDPDGAVAVAVLRVVRA</sequence>
<gene>
    <name evidence="3" type="ORF">GCM10009754_24890</name>
</gene>
<dbReference type="InterPro" id="IPR000794">
    <property type="entry name" value="Beta-ketoacyl_synthase"/>
</dbReference>
<evidence type="ECO:0000259" key="2">
    <source>
        <dbReference type="Pfam" id="PF00109"/>
    </source>
</evidence>